<dbReference type="Pfam" id="PF21571">
    <property type="entry name" value="ArgZ-like_C_1st"/>
    <property type="match status" value="1"/>
</dbReference>
<sequence length="372" mass="41638">MAFQLPDYLTPEFDKPPFNSAPEAKTAPVEIDCVAPDNYHATSIYPEYFKIDGRWVLAQHSRMDCVAVIGEGRVVEIREFRRLRKGDRVVIGRSEDGIEGIYVHENGFKRNNGPKEKFAFRTSDSRETSKAWDYDRLYDILRYEKDNGYIVWVLGPAVCFDRDAREAMTGLIEEGYVHAVLAGNALATHDLEAAIFRTALGQEIYSKITDQHGHYHHLDVLNYARRAGSIEALLKSGIVKDGIVYTCLKKSVRLVLASSIRDDGPLPDVITDIPRAQDEMRLHAGRATTVIALATQLHTIATGNMTPSYQVAGGKVRPVFFYAVDMSEFVLNKLKDRGSLEVATIATNVQDFLFILRKGLLNNPGEMAPALM</sequence>
<dbReference type="Gene3D" id="2.40.420.10">
    <property type="entry name" value="conserved putative lor/sdh protein from methanococcus maripaludis s2 domain"/>
    <property type="match status" value="1"/>
</dbReference>
<dbReference type="Pfam" id="PF21570">
    <property type="entry name" value="ArgZ-like_C_2nd"/>
    <property type="match status" value="1"/>
</dbReference>
<evidence type="ECO:0000259" key="2">
    <source>
        <dbReference type="Pfam" id="PF21571"/>
    </source>
</evidence>
<comment type="caution">
    <text evidence="3">The sequence shown here is derived from an EMBL/GenBank/DDBJ whole genome shotgun (WGS) entry which is preliminary data.</text>
</comment>
<evidence type="ECO:0000313" key="3">
    <source>
        <dbReference type="EMBL" id="OGF98445.1"/>
    </source>
</evidence>
<feature type="domain" description="Arginine dihydrolase ArgZ/ArgE-like C-terminal first subdomain" evidence="2">
    <location>
        <begin position="49"/>
        <end position="124"/>
    </location>
</feature>
<feature type="domain" description="Arginine dihydrolase ArgZ/ArgE-like C-terminal second subdomain" evidence="1">
    <location>
        <begin position="142"/>
        <end position="355"/>
    </location>
</feature>
<dbReference type="InterPro" id="IPR048964">
    <property type="entry name" value="ArgZ/ArgE-like_C_1st"/>
</dbReference>
<protein>
    <recommendedName>
        <fullName evidence="5">TIGR00300 family protein</fullName>
    </recommendedName>
</protein>
<dbReference type="AlphaFoldDB" id="A0A1F5YE39"/>
<dbReference type="EMBL" id="MFIV01000102">
    <property type="protein sequence ID" value="OGF98445.1"/>
    <property type="molecule type" value="Genomic_DNA"/>
</dbReference>
<reference evidence="3 4" key="1">
    <citation type="journal article" date="2016" name="Nat. Commun.">
        <title>Thousands of microbial genomes shed light on interconnected biogeochemical processes in an aquifer system.</title>
        <authorList>
            <person name="Anantharaman K."/>
            <person name="Brown C.T."/>
            <person name="Hug L.A."/>
            <person name="Sharon I."/>
            <person name="Castelle C.J."/>
            <person name="Probst A.J."/>
            <person name="Thomas B.C."/>
            <person name="Singh A."/>
            <person name="Wilkins M.J."/>
            <person name="Karaoz U."/>
            <person name="Brodie E.L."/>
            <person name="Williams K.H."/>
            <person name="Hubbard S.S."/>
            <person name="Banfield J.F."/>
        </authorList>
    </citation>
    <scope>NUCLEOTIDE SEQUENCE [LARGE SCALE GENOMIC DNA]</scope>
</reference>
<dbReference type="Proteomes" id="UP000176992">
    <property type="component" value="Unassembled WGS sequence"/>
</dbReference>
<accession>A0A1F5YE39</accession>
<evidence type="ECO:0000259" key="1">
    <source>
        <dbReference type="Pfam" id="PF21570"/>
    </source>
</evidence>
<evidence type="ECO:0000313" key="4">
    <source>
        <dbReference type="Proteomes" id="UP000176992"/>
    </source>
</evidence>
<dbReference type="InterPro" id="IPR048963">
    <property type="entry name" value="ArgZ/ArgE-like_C_2nd"/>
</dbReference>
<dbReference type="Gene3D" id="3.40.50.10690">
    <property type="entry name" value="putative lor/sdh protein like domains"/>
    <property type="match status" value="1"/>
</dbReference>
<proteinExistence type="predicted"/>
<name>A0A1F5YE39_9BACT</name>
<organism evidence="3 4">
    <name type="scientific">Candidatus Glassbacteria bacterium GWA2_58_10</name>
    <dbReference type="NCBI Taxonomy" id="1817865"/>
    <lineage>
        <taxon>Bacteria</taxon>
        <taxon>Candidatus Glassiibacteriota</taxon>
    </lineage>
</organism>
<evidence type="ECO:0008006" key="5">
    <source>
        <dbReference type="Google" id="ProtNLM"/>
    </source>
</evidence>
<gene>
    <name evidence="3" type="ORF">A2Z86_03995</name>
</gene>